<dbReference type="OrthoDB" id="9772207at2"/>
<dbReference type="Pfam" id="PF17677">
    <property type="entry name" value="Glyco_hydro38C2"/>
    <property type="match status" value="1"/>
</dbReference>
<protein>
    <submittedName>
        <fullName evidence="6">Alpha-mannosidase</fullName>
    </submittedName>
</protein>
<evidence type="ECO:0000256" key="2">
    <source>
        <dbReference type="ARBA" id="ARBA00022723"/>
    </source>
</evidence>
<dbReference type="InterPro" id="IPR027291">
    <property type="entry name" value="Glyco_hydro_38_N_sf"/>
</dbReference>
<dbReference type="GO" id="GO:0030246">
    <property type="term" value="F:carbohydrate binding"/>
    <property type="evidence" value="ECO:0007669"/>
    <property type="project" value="InterPro"/>
</dbReference>
<dbReference type="Gene3D" id="3.20.110.10">
    <property type="entry name" value="Glycoside hydrolase 38, N terminal domain"/>
    <property type="match status" value="1"/>
</dbReference>
<feature type="domain" description="Glycoside hydrolase family 38 central" evidence="5">
    <location>
        <begin position="519"/>
        <end position="597"/>
    </location>
</feature>
<dbReference type="InterPro" id="IPR015341">
    <property type="entry name" value="Glyco_hydro_38_cen"/>
</dbReference>
<dbReference type="CDD" id="cd10789">
    <property type="entry name" value="GH38N_AMII_ER_cytosolic"/>
    <property type="match status" value="1"/>
</dbReference>
<keyword evidence="2" id="KW-0479">Metal-binding</keyword>
<evidence type="ECO:0000313" key="7">
    <source>
        <dbReference type="Proteomes" id="UP000247476"/>
    </source>
</evidence>
<keyword evidence="3" id="KW-0378">Hydrolase</keyword>
<dbReference type="InterPro" id="IPR054723">
    <property type="entry name" value="Ams1-like_N"/>
</dbReference>
<dbReference type="FunFam" id="3.20.110.10:FF:000002">
    <property type="entry name" value="alpha-mannosidase 2C1 isoform X1"/>
    <property type="match status" value="1"/>
</dbReference>
<keyword evidence="7" id="KW-1185">Reference proteome</keyword>
<dbReference type="Gene3D" id="1.20.1270.50">
    <property type="entry name" value="Glycoside hydrolase family 38, central domain"/>
    <property type="match status" value="1"/>
</dbReference>
<dbReference type="Proteomes" id="UP000247476">
    <property type="component" value="Unassembled WGS sequence"/>
</dbReference>
<dbReference type="GO" id="GO:0046872">
    <property type="term" value="F:metal ion binding"/>
    <property type="evidence" value="ECO:0007669"/>
    <property type="project" value="UniProtKB-KW"/>
</dbReference>
<dbReference type="GO" id="GO:0006013">
    <property type="term" value="P:mannose metabolic process"/>
    <property type="evidence" value="ECO:0007669"/>
    <property type="project" value="InterPro"/>
</dbReference>
<evidence type="ECO:0000256" key="4">
    <source>
        <dbReference type="ARBA" id="ARBA00023295"/>
    </source>
</evidence>
<dbReference type="SMART" id="SM00872">
    <property type="entry name" value="Alpha-mann_mid"/>
    <property type="match status" value="1"/>
</dbReference>
<dbReference type="Gene3D" id="2.70.98.30">
    <property type="entry name" value="Golgi alpha-mannosidase II, domain 4"/>
    <property type="match status" value="1"/>
</dbReference>
<dbReference type="InterPro" id="IPR028995">
    <property type="entry name" value="Glyco_hydro_57/38_cen_sf"/>
</dbReference>
<dbReference type="Pfam" id="PF22907">
    <property type="entry name" value="Ams1-like_1st"/>
    <property type="match status" value="1"/>
</dbReference>
<dbReference type="InterPro" id="IPR011330">
    <property type="entry name" value="Glyco_hydro/deAcase_b/a-brl"/>
</dbReference>
<comment type="similarity">
    <text evidence="1">Belongs to the glycosyl hydrolase 38 family.</text>
</comment>
<dbReference type="SUPFAM" id="SSF88713">
    <property type="entry name" value="Glycoside hydrolase/deacetylase"/>
    <property type="match status" value="1"/>
</dbReference>
<reference evidence="6 7" key="1">
    <citation type="submission" date="2018-05" db="EMBL/GenBank/DDBJ databases">
        <title>Paenibacillus flagellatus sp. nov., isolated from selenium mineral soil.</title>
        <authorList>
            <person name="Dai X."/>
        </authorList>
    </citation>
    <scope>NUCLEOTIDE SEQUENCE [LARGE SCALE GENOMIC DNA]</scope>
    <source>
        <strain evidence="6 7">DXL2</strain>
    </source>
</reference>
<evidence type="ECO:0000313" key="6">
    <source>
        <dbReference type="EMBL" id="PYI56353.1"/>
    </source>
</evidence>
<dbReference type="Pfam" id="PF09261">
    <property type="entry name" value="Alpha-mann_mid"/>
    <property type="match status" value="1"/>
</dbReference>
<accession>A0A2V5KE69</accession>
<gene>
    <name evidence="6" type="ORF">DLM86_05070</name>
</gene>
<proteinExistence type="inferred from homology"/>
<dbReference type="PANTHER" id="PTHR46017:SF1">
    <property type="entry name" value="ALPHA-MANNOSIDASE 2C1"/>
    <property type="match status" value="1"/>
</dbReference>
<dbReference type="SUPFAM" id="SSF88688">
    <property type="entry name" value="Families 57/38 glycoside transferase middle domain"/>
    <property type="match status" value="1"/>
</dbReference>
<evidence type="ECO:0000256" key="3">
    <source>
        <dbReference type="ARBA" id="ARBA00022801"/>
    </source>
</evidence>
<dbReference type="GO" id="GO:0009313">
    <property type="term" value="P:oligosaccharide catabolic process"/>
    <property type="evidence" value="ECO:0007669"/>
    <property type="project" value="TreeGrafter"/>
</dbReference>
<dbReference type="Pfam" id="PF07748">
    <property type="entry name" value="Glyco_hydro_38C"/>
    <property type="match status" value="1"/>
</dbReference>
<evidence type="ECO:0000256" key="1">
    <source>
        <dbReference type="ARBA" id="ARBA00009792"/>
    </source>
</evidence>
<dbReference type="Pfam" id="PF01074">
    <property type="entry name" value="Glyco_hydro_38N"/>
    <property type="match status" value="1"/>
</dbReference>
<dbReference type="InterPro" id="IPR011682">
    <property type="entry name" value="Glyco_hydro_38_C"/>
</dbReference>
<keyword evidence="4" id="KW-0326">Glycosidase</keyword>
<comment type="caution">
    <text evidence="6">The sequence shown here is derived from an EMBL/GenBank/DDBJ whole genome shotgun (WGS) entry which is preliminary data.</text>
</comment>
<dbReference type="PANTHER" id="PTHR46017">
    <property type="entry name" value="ALPHA-MANNOSIDASE 2C1"/>
    <property type="match status" value="1"/>
</dbReference>
<dbReference type="InterPro" id="IPR041147">
    <property type="entry name" value="GH38_C"/>
</dbReference>
<dbReference type="SUPFAM" id="SSF74650">
    <property type="entry name" value="Galactose mutarotase-like"/>
    <property type="match status" value="1"/>
</dbReference>
<organism evidence="6 7">
    <name type="scientific">Paenibacillus flagellatus</name>
    <dbReference type="NCBI Taxonomy" id="2211139"/>
    <lineage>
        <taxon>Bacteria</taxon>
        <taxon>Bacillati</taxon>
        <taxon>Bacillota</taxon>
        <taxon>Bacilli</taxon>
        <taxon>Bacillales</taxon>
        <taxon>Paenibacillaceae</taxon>
        <taxon>Paenibacillus</taxon>
    </lineage>
</organism>
<dbReference type="Gene3D" id="2.60.40.2220">
    <property type="match status" value="1"/>
</dbReference>
<dbReference type="InterPro" id="IPR011013">
    <property type="entry name" value="Gal_mutarotase_sf_dom"/>
</dbReference>
<dbReference type="InterPro" id="IPR000602">
    <property type="entry name" value="Glyco_hydro_38_N"/>
</dbReference>
<dbReference type="EMBL" id="QJVJ01000002">
    <property type="protein sequence ID" value="PYI56353.1"/>
    <property type="molecule type" value="Genomic_DNA"/>
</dbReference>
<dbReference type="FunFam" id="1.20.1270.50:FF:000004">
    <property type="entry name" value="alpha-mannosidase 2C1 isoform X1"/>
    <property type="match status" value="1"/>
</dbReference>
<name>A0A2V5KE69_9BACL</name>
<dbReference type="InterPro" id="IPR037094">
    <property type="entry name" value="Glyco_hydro_38_cen_sf"/>
</dbReference>
<evidence type="ECO:0000259" key="5">
    <source>
        <dbReference type="SMART" id="SM00872"/>
    </source>
</evidence>
<dbReference type="AlphaFoldDB" id="A0A2V5KE69"/>
<sequence length="1028" mass="115144">MQTLTYQYNICVAALEVRTLPYPNSVNLNRVLDKIRQSVYTPIAELSVEAWVTPEPVGFASRREGRRLELRPGDKWGDLWDCAWFHFQGAVPAEGAGRPVVLLIDINGELCLVDGQGDPTQGLTNVNSEFDKSLGLPGKRVVHVANPARGGEAIDLWGDAGCNDLFGKLQDNGTLKEAFVAICNESMRQLLYDFEVLLELSAQLPEPSARRHRIVHALNRAAKTLVAYDDEEARRARELLAPELAKRGGDPSLRLSAIGHAHIDLAWLWPIRETIRKGARTFATALTMMERYPEYVFGASQPQLYVWMKEHYPRLYARVKERVREGRWEVQGAMWVEPDTNVTGGESLVRQLLYGKSFFRDEFGVDVDCLWLPDVFGYSAALPQLLAKSGVRYMMTTKLSWSEYNEFPHHTFRWEGLDGSRVLVHMPPEGTYNSSAAPRALAKAEAKFKDKAISDEALLLFGIGDGGGGPGEEHLERLRREADLNGLPPVRQEHSARFFGRIGRHAETFPVWQGELYLEKHQGTYTTQADNKAGNRRMEFALRELEWASVLGVVRGTSDYPADRLAAWWKETLLYQFHDILPGSSITRVFDESRERYRVMLADVERLTGETYAALADSLARDEQGGGGAFTCAVFNSLSWERTEWLRLDGEWREVTVPAMGYALVRAGDSPSAPSSSGLSASTSRLENDALRVEFAECGAIRSVVDKRTGRETIAGGKLANRLAVYADNGNAWDFPIDYENYPSAVFALVSSEARIDGPHAVVTQTYEYGQSELVQDIVLTKGCGRIEFRTRVEWRESHKMLRTSFPVAVKAAEASFDIQFGHLKRPTHRNTSWDFAKREKCAHKFADLSRPDFGVALLNDGKYGYRVEDGEIDLNLIRSPSYPDPAADRGTHRFTYALVPHEGSLTDSDVIRQGYELNCPLRVTRLAEQGRGAPAVAERRGGWIDTGADGVIVEAVKRAEDGDGIIVRLYESKGTDATARMTFAVPFRSVVETDLMERDIGAEPLDAESPVLRLRPFDIRTIRCRLR</sequence>
<dbReference type="GO" id="GO:0004559">
    <property type="term" value="F:alpha-mannosidase activity"/>
    <property type="evidence" value="ECO:0007669"/>
    <property type="project" value="InterPro"/>
</dbReference>